<gene>
    <name evidence="1" type="ORF">MSAR_25160</name>
</gene>
<protein>
    <recommendedName>
        <fullName evidence="3">DUF664 domain-containing protein</fullName>
    </recommendedName>
</protein>
<organism evidence="1 2">
    <name type="scientific">Mycolicibacterium sarraceniae</name>
    <dbReference type="NCBI Taxonomy" id="1534348"/>
    <lineage>
        <taxon>Bacteria</taxon>
        <taxon>Bacillati</taxon>
        <taxon>Actinomycetota</taxon>
        <taxon>Actinomycetes</taxon>
        <taxon>Mycobacteriales</taxon>
        <taxon>Mycobacteriaceae</taxon>
        <taxon>Mycolicibacterium</taxon>
    </lineage>
</organism>
<sequence>MIFTSIIAVADGSTDEQARAAPTVSSLSIGGLIKHITGVQRGWMARVAAPLRLVETADLDTVVPVPCDAPWFPSYVDAWSARWVFEHLITELAQHAGHADIIREALDGATMDELVGAAKGMQPQPWLTPWEPKSRGKRTCDGRRCATGKLVVCICGLAHFEDEFDQTSRSSQA</sequence>
<dbReference type="InterPro" id="IPR034660">
    <property type="entry name" value="DinB/YfiT-like"/>
</dbReference>
<dbReference type="InterPro" id="IPR007061">
    <property type="entry name" value="MST-like"/>
</dbReference>
<dbReference type="SUPFAM" id="SSF109854">
    <property type="entry name" value="DinB/YfiT-like putative metalloenzymes"/>
    <property type="match status" value="1"/>
</dbReference>
<proteinExistence type="predicted"/>
<accession>A0A7I7SS17</accession>
<dbReference type="AlphaFoldDB" id="A0A7I7SS17"/>
<dbReference type="Gene3D" id="1.20.120.450">
    <property type="entry name" value="dinb family like domain"/>
    <property type="match status" value="2"/>
</dbReference>
<evidence type="ECO:0000313" key="1">
    <source>
        <dbReference type="EMBL" id="BBY59380.1"/>
    </source>
</evidence>
<evidence type="ECO:0008006" key="3">
    <source>
        <dbReference type="Google" id="ProtNLM"/>
    </source>
</evidence>
<evidence type="ECO:0000313" key="2">
    <source>
        <dbReference type="Proteomes" id="UP000466445"/>
    </source>
</evidence>
<name>A0A7I7SS17_9MYCO</name>
<dbReference type="EMBL" id="AP022595">
    <property type="protein sequence ID" value="BBY59380.1"/>
    <property type="molecule type" value="Genomic_DNA"/>
</dbReference>
<dbReference type="Proteomes" id="UP000466445">
    <property type="component" value="Chromosome"/>
</dbReference>
<dbReference type="KEGG" id="msar:MSAR_25160"/>
<dbReference type="Pfam" id="PF04978">
    <property type="entry name" value="MST"/>
    <property type="match status" value="1"/>
</dbReference>
<reference evidence="1 2" key="1">
    <citation type="journal article" date="2019" name="Emerg. Microbes Infect.">
        <title>Comprehensive subspecies identification of 175 nontuberculous mycobacteria species based on 7547 genomic profiles.</title>
        <authorList>
            <person name="Matsumoto Y."/>
            <person name="Kinjo T."/>
            <person name="Motooka D."/>
            <person name="Nabeya D."/>
            <person name="Jung N."/>
            <person name="Uechi K."/>
            <person name="Horii T."/>
            <person name="Iida T."/>
            <person name="Fujita J."/>
            <person name="Nakamura S."/>
        </authorList>
    </citation>
    <scope>NUCLEOTIDE SEQUENCE [LARGE SCALE GENOMIC DNA]</scope>
    <source>
        <strain evidence="1 2">JCM 30395</strain>
    </source>
</reference>
<keyword evidence="2" id="KW-1185">Reference proteome</keyword>